<evidence type="ECO:0008006" key="2">
    <source>
        <dbReference type="Google" id="ProtNLM"/>
    </source>
</evidence>
<sequence>MDDMWNLPHSIELGGEQYEIRTDYRAILDILRAMADPELDENDRAEVLFKIFFWNREEIPNEYLQEAIDKAFEFIDCGIKGDEKSKARLMDWDKDSPLIASAINKNRGRDIRSVKYMHWWTFMGAYMEISEGLFHEILLIRQKRMSGKKLEKWEQEFYRKNKKLIDIQQQKTRRSAEEEAALKELFSGLKR</sequence>
<name>A0A8S5QNT0_9CAUD</name>
<evidence type="ECO:0000313" key="1">
    <source>
        <dbReference type="EMBL" id="DAE20473.1"/>
    </source>
</evidence>
<organism evidence="1">
    <name type="scientific">Siphoviridae sp. ctqwO1</name>
    <dbReference type="NCBI Taxonomy" id="2826472"/>
    <lineage>
        <taxon>Viruses</taxon>
        <taxon>Duplodnaviria</taxon>
        <taxon>Heunggongvirae</taxon>
        <taxon>Uroviricota</taxon>
        <taxon>Caudoviricetes</taxon>
    </lineage>
</organism>
<accession>A0A8S5QNT0</accession>
<dbReference type="Pfam" id="PF06854">
    <property type="entry name" value="Phage_Gp15"/>
    <property type="match status" value="1"/>
</dbReference>
<dbReference type="InterPro" id="IPR009660">
    <property type="entry name" value="Phage_A500_Gp15"/>
</dbReference>
<dbReference type="EMBL" id="BK015696">
    <property type="protein sequence ID" value="DAE20473.1"/>
    <property type="molecule type" value="Genomic_DNA"/>
</dbReference>
<protein>
    <recommendedName>
        <fullName evidence="2">Bacteriophage Gp15 protein</fullName>
    </recommendedName>
</protein>
<reference evidence="1" key="1">
    <citation type="journal article" date="2021" name="Proc. Natl. Acad. Sci. U.S.A.">
        <title>A Catalog of Tens of Thousands of Viruses from Human Metagenomes Reveals Hidden Associations with Chronic Diseases.</title>
        <authorList>
            <person name="Tisza M.J."/>
            <person name="Buck C.B."/>
        </authorList>
    </citation>
    <scope>NUCLEOTIDE SEQUENCE</scope>
    <source>
        <strain evidence="1">CtqwO1</strain>
    </source>
</reference>
<proteinExistence type="predicted"/>